<dbReference type="GO" id="GO:0016787">
    <property type="term" value="F:hydrolase activity"/>
    <property type="evidence" value="ECO:0007669"/>
    <property type="project" value="UniProtKB-KW"/>
</dbReference>
<dbReference type="Pfam" id="PF16661">
    <property type="entry name" value="Lactamase_B_6"/>
    <property type="match status" value="1"/>
</dbReference>
<dbReference type="AlphaFoldDB" id="A0A127FDG2"/>
<dbReference type="CDD" id="cd16295">
    <property type="entry name" value="TTHA0252-CPSF-like_MBL-fold"/>
    <property type="match status" value="1"/>
</dbReference>
<gene>
    <name evidence="4" type="ORF">ACG33_11060</name>
</gene>
<dbReference type="InterPro" id="IPR011108">
    <property type="entry name" value="RMMBL"/>
</dbReference>
<proteinExistence type="predicted"/>
<dbReference type="PANTHER" id="PTHR11203:SF37">
    <property type="entry name" value="INTEGRATOR COMPLEX SUBUNIT 11"/>
    <property type="match status" value="1"/>
</dbReference>
<dbReference type="STRING" id="465721.ACG33_11060"/>
<dbReference type="Pfam" id="PF07521">
    <property type="entry name" value="RMMBL"/>
    <property type="match status" value="1"/>
</dbReference>
<evidence type="ECO:0000259" key="2">
    <source>
        <dbReference type="SMART" id="SM00849"/>
    </source>
</evidence>
<dbReference type="InterPro" id="IPR036866">
    <property type="entry name" value="RibonucZ/Hydroxyglut_hydro"/>
</dbReference>
<dbReference type="InterPro" id="IPR050698">
    <property type="entry name" value="MBL"/>
</dbReference>
<dbReference type="RefSeq" id="WP_066921197.1">
    <property type="nucleotide sequence ID" value="NZ_CP011971.1"/>
</dbReference>
<accession>A0A127FDG2</accession>
<dbReference type="PATRIC" id="fig|465721.4.peg.2358"/>
<dbReference type="InterPro" id="IPR022712">
    <property type="entry name" value="Beta_Casp"/>
</dbReference>
<dbReference type="SUPFAM" id="SSF56281">
    <property type="entry name" value="Metallo-hydrolase/oxidoreductase"/>
    <property type="match status" value="1"/>
</dbReference>
<keyword evidence="1" id="KW-0378">Hydrolase</keyword>
<keyword evidence="5" id="KW-1185">Reference proteome</keyword>
<dbReference type="OrthoDB" id="9803916at2"/>
<feature type="domain" description="Beta-Casp" evidence="3">
    <location>
        <begin position="247"/>
        <end position="366"/>
    </location>
</feature>
<dbReference type="EMBL" id="CP011971">
    <property type="protein sequence ID" value="AMN47628.1"/>
    <property type="molecule type" value="Genomic_DNA"/>
</dbReference>
<dbReference type="SMART" id="SM00849">
    <property type="entry name" value="Lactamase_B"/>
    <property type="match status" value="1"/>
</dbReference>
<dbReference type="Proteomes" id="UP000070250">
    <property type="component" value="Chromosome"/>
</dbReference>
<evidence type="ECO:0000259" key="3">
    <source>
        <dbReference type="SMART" id="SM01027"/>
    </source>
</evidence>
<dbReference type="KEGG" id="sdf:ACG33_11060"/>
<dbReference type="Gene3D" id="3.60.15.10">
    <property type="entry name" value="Ribonuclease Z/Hydroxyacylglutathione hydrolase-like"/>
    <property type="match status" value="1"/>
</dbReference>
<evidence type="ECO:0000313" key="5">
    <source>
        <dbReference type="Proteomes" id="UP000070250"/>
    </source>
</evidence>
<name>A0A127FDG2_STEDE</name>
<reference evidence="4 5" key="1">
    <citation type="submission" date="2015-06" db="EMBL/GenBank/DDBJ databases">
        <title>A Comprehensive Approach to Explore the Metabolic and Phylogenetic Diversity of Bacterial Steroid Degradation in the Environment: Testosterone as an Example.</title>
        <authorList>
            <person name="Yang F.-C."/>
            <person name="Chen Y.-L."/>
            <person name="Yu C.-P."/>
            <person name="Tang S.-L."/>
            <person name="Wang P.-H."/>
            <person name="Ismail W."/>
            <person name="Wang C.-H."/>
            <person name="Yang C.-Y."/>
            <person name="Chiang Y.-R."/>
        </authorList>
    </citation>
    <scope>NUCLEOTIDE SEQUENCE [LARGE SCALE GENOMIC DNA]</scope>
    <source>
        <strain evidence="4 5">DSM 18526</strain>
    </source>
</reference>
<organism evidence="4 5">
    <name type="scientific">Steroidobacter denitrificans</name>
    <dbReference type="NCBI Taxonomy" id="465721"/>
    <lineage>
        <taxon>Bacteria</taxon>
        <taxon>Pseudomonadati</taxon>
        <taxon>Pseudomonadota</taxon>
        <taxon>Gammaproteobacteria</taxon>
        <taxon>Steroidobacterales</taxon>
        <taxon>Steroidobacteraceae</taxon>
        <taxon>Steroidobacter</taxon>
    </lineage>
</organism>
<dbReference type="GO" id="GO:0004521">
    <property type="term" value="F:RNA endonuclease activity"/>
    <property type="evidence" value="ECO:0007669"/>
    <property type="project" value="TreeGrafter"/>
</dbReference>
<evidence type="ECO:0000256" key="1">
    <source>
        <dbReference type="ARBA" id="ARBA00022801"/>
    </source>
</evidence>
<dbReference type="Pfam" id="PF10996">
    <property type="entry name" value="Beta-Casp"/>
    <property type="match status" value="1"/>
</dbReference>
<protein>
    <submittedName>
        <fullName evidence="4">mRNA 3'-end processing factor</fullName>
    </submittedName>
</protein>
<sequence>MRLGFFGATGTVTGSRYLLECDERRMLVDCGLYQGYKQLRLKNWSELPFAASSIEAVVLTHAHIDHSGFLPALLRRGFRGRIFATPATFELCRILLPDSAFLQEEQARFLNRHGYSIHKPALPLYTRADAEACLELFETVRFGKAFQPLAGLTARFCHAGHLLGAASVHLENGQDSIIFSGDLGRSGDPLMNAPQSPPAADCLVIESTYGDRRHEVLDLQAQLGVILRTAIARGAVVVVPTFAVGRAQLLMLLIARLKAAGALQDVPIYLDSPMATDATQLYRVFADEHRLSHEECAQVFRATRMVRSVEQSKALDRRGGPMIILAGSGMATGGRVIHHLKVFAPDANNLILFAGYQAGGTRGAAMIGGAKTIRIHGQDVPINAQVMQLSSMSGHADADELIAWMRKLPRAPKHTFITHGEPSASEALRVRIKRELGWSVSVPEYRDSVVLGPAAERNPANR</sequence>
<dbReference type="Gene3D" id="3.40.50.10890">
    <property type="match status" value="1"/>
</dbReference>
<dbReference type="PANTHER" id="PTHR11203">
    <property type="entry name" value="CLEAVAGE AND POLYADENYLATION SPECIFICITY FACTOR FAMILY MEMBER"/>
    <property type="match status" value="1"/>
</dbReference>
<evidence type="ECO:0000313" key="4">
    <source>
        <dbReference type="EMBL" id="AMN47628.1"/>
    </source>
</evidence>
<feature type="domain" description="Metallo-beta-lactamase" evidence="2">
    <location>
        <begin position="13"/>
        <end position="231"/>
    </location>
</feature>
<dbReference type="InterPro" id="IPR001279">
    <property type="entry name" value="Metallo-B-lactamas"/>
</dbReference>
<dbReference type="SMART" id="SM01027">
    <property type="entry name" value="Beta-Casp"/>
    <property type="match status" value="1"/>
</dbReference>